<reference evidence="1" key="1">
    <citation type="submission" date="2015-04" db="EMBL/GenBank/DDBJ databases">
        <title>The genome sequence of the plant pathogenic Rhizarian Plasmodiophora brassicae reveals insights in its biotrophic life cycle and the origin of chitin synthesis.</title>
        <authorList>
            <person name="Schwelm A."/>
            <person name="Fogelqvist J."/>
            <person name="Knaust A."/>
            <person name="Julke S."/>
            <person name="Lilja T."/>
            <person name="Dhandapani V."/>
            <person name="Bonilla-Rosso G."/>
            <person name="Karlsson M."/>
            <person name="Shevchenko A."/>
            <person name="Choi S.R."/>
            <person name="Kim H.G."/>
            <person name="Park J.Y."/>
            <person name="Lim Y.P."/>
            <person name="Ludwig-Muller J."/>
            <person name="Dixelius C."/>
        </authorList>
    </citation>
    <scope>NUCLEOTIDE SEQUENCE</scope>
    <source>
        <tissue evidence="1">Potato root galls</tissue>
    </source>
</reference>
<organism evidence="1">
    <name type="scientific">Spongospora subterranea</name>
    <dbReference type="NCBI Taxonomy" id="70186"/>
    <lineage>
        <taxon>Eukaryota</taxon>
        <taxon>Sar</taxon>
        <taxon>Rhizaria</taxon>
        <taxon>Endomyxa</taxon>
        <taxon>Phytomyxea</taxon>
        <taxon>Plasmodiophorida</taxon>
        <taxon>Plasmodiophoridae</taxon>
        <taxon>Spongospora</taxon>
    </lineage>
</organism>
<evidence type="ECO:0000313" key="1">
    <source>
        <dbReference type="EMBL" id="CRZ03421.1"/>
    </source>
</evidence>
<name>A0A0H5QPU0_9EUKA</name>
<sequence>QLHSLRPMQLSDQVQNCLVLQASLPFRLLSFYIAQDVDIALDFGNRNAASVLNVDRLDQPVPPIRPLCSVPGFFNKLAKASTFALNKVLTMLKLYLTVAP</sequence>
<accession>A0A0H5QPU0</accession>
<dbReference type="EMBL" id="HACM01002979">
    <property type="protein sequence ID" value="CRZ03421.1"/>
    <property type="molecule type" value="Transcribed_RNA"/>
</dbReference>
<dbReference type="AlphaFoldDB" id="A0A0H5QPU0"/>
<feature type="non-terminal residue" evidence="1">
    <location>
        <position position="1"/>
    </location>
</feature>
<proteinExistence type="predicted"/>
<protein>
    <submittedName>
        <fullName evidence="1">Uncharacterized protein</fullName>
    </submittedName>
</protein>